<feature type="domain" description="Zinc finger Sec23/Sec24-type" evidence="6">
    <location>
        <begin position="331"/>
        <end position="366"/>
    </location>
</feature>
<dbReference type="GO" id="GO:0030127">
    <property type="term" value="C:COPII vesicle coat"/>
    <property type="evidence" value="ECO:0007669"/>
    <property type="project" value="InterPro"/>
</dbReference>
<dbReference type="InterPro" id="IPR006896">
    <property type="entry name" value="Sec23/24_trunk_dom"/>
</dbReference>
<evidence type="ECO:0000259" key="5">
    <source>
        <dbReference type="Pfam" id="PF00626"/>
    </source>
</evidence>
<evidence type="ECO:0000313" key="10">
    <source>
        <dbReference type="EMBL" id="GAN04034.1"/>
    </source>
</evidence>
<feature type="domain" description="Gelsolin-like" evidence="5">
    <location>
        <begin position="884"/>
        <end position="950"/>
    </location>
</feature>
<evidence type="ECO:0000259" key="9">
    <source>
        <dbReference type="Pfam" id="PF08033"/>
    </source>
</evidence>
<feature type="region of interest" description="Disordered" evidence="4">
    <location>
        <begin position="166"/>
        <end position="236"/>
    </location>
</feature>
<dbReference type="InterPro" id="IPR007123">
    <property type="entry name" value="Gelsolin-like_dom"/>
</dbReference>
<gene>
    <name evidence="10" type="ORF">MAM1_0053c03492</name>
</gene>
<dbReference type="SUPFAM" id="SSF53300">
    <property type="entry name" value="vWA-like"/>
    <property type="match status" value="1"/>
</dbReference>
<dbReference type="PANTHER" id="PTHR13803">
    <property type="entry name" value="SEC24-RELATED PROTEIN"/>
    <property type="match status" value="1"/>
</dbReference>
<dbReference type="Gene3D" id="1.20.120.730">
    <property type="entry name" value="Sec23/Sec24 helical domain"/>
    <property type="match status" value="1"/>
</dbReference>
<reference evidence="10" key="1">
    <citation type="submission" date="2014-09" db="EMBL/GenBank/DDBJ databases">
        <title>Draft genome sequence of an oleaginous Mucoromycotina fungus Mucor ambiguus NBRC6742.</title>
        <authorList>
            <person name="Takeda I."/>
            <person name="Yamane N."/>
            <person name="Morita T."/>
            <person name="Tamano K."/>
            <person name="Machida M."/>
            <person name="Baker S."/>
            <person name="Koike H."/>
        </authorList>
    </citation>
    <scope>NUCLEOTIDE SEQUENCE</scope>
    <source>
        <strain evidence="10">NBRC 6742</strain>
    </source>
</reference>
<dbReference type="Pfam" id="PF04815">
    <property type="entry name" value="Sec23_helical"/>
    <property type="match status" value="1"/>
</dbReference>
<protein>
    <submittedName>
        <fullName evidence="10">Sec23/Sec24 family protein</fullName>
    </submittedName>
</protein>
<dbReference type="GO" id="GO:0000149">
    <property type="term" value="F:SNARE binding"/>
    <property type="evidence" value="ECO:0007669"/>
    <property type="project" value="TreeGrafter"/>
</dbReference>
<dbReference type="Pfam" id="PF00626">
    <property type="entry name" value="Gelsolin"/>
    <property type="match status" value="1"/>
</dbReference>
<comment type="similarity">
    <text evidence="1">Belongs to the SEC23/SEC24 family. SEC24 subfamily.</text>
</comment>
<dbReference type="InterPro" id="IPR006895">
    <property type="entry name" value="Znf_Sec23_Sec24"/>
</dbReference>
<evidence type="ECO:0000259" key="7">
    <source>
        <dbReference type="Pfam" id="PF04811"/>
    </source>
</evidence>
<dbReference type="GO" id="GO:0070971">
    <property type="term" value="C:endoplasmic reticulum exit site"/>
    <property type="evidence" value="ECO:0007669"/>
    <property type="project" value="TreeGrafter"/>
</dbReference>
<name>A0A0C9M9P3_9FUNG</name>
<dbReference type="GO" id="GO:0090110">
    <property type="term" value="P:COPII-coated vesicle cargo loading"/>
    <property type="evidence" value="ECO:0007669"/>
    <property type="project" value="TreeGrafter"/>
</dbReference>
<dbReference type="SUPFAM" id="SSF82919">
    <property type="entry name" value="Zn-finger domain of Sec23/24"/>
    <property type="match status" value="1"/>
</dbReference>
<dbReference type="Pfam" id="PF04810">
    <property type="entry name" value="zf-Sec23_Sec24"/>
    <property type="match status" value="1"/>
</dbReference>
<dbReference type="SUPFAM" id="SSF81995">
    <property type="entry name" value="beta-sandwich domain of Sec23/24"/>
    <property type="match status" value="1"/>
</dbReference>
<keyword evidence="11" id="KW-1185">Reference proteome</keyword>
<keyword evidence="2" id="KW-0813">Transport</keyword>
<dbReference type="GO" id="GO:0008270">
    <property type="term" value="F:zinc ion binding"/>
    <property type="evidence" value="ECO:0007669"/>
    <property type="project" value="InterPro"/>
</dbReference>
<feature type="domain" description="Sec23/Sec24 helical" evidence="8">
    <location>
        <begin position="744"/>
        <end position="821"/>
    </location>
</feature>
<organism evidence="10">
    <name type="scientific">Mucor ambiguus</name>
    <dbReference type="NCBI Taxonomy" id="91626"/>
    <lineage>
        <taxon>Eukaryota</taxon>
        <taxon>Fungi</taxon>
        <taxon>Fungi incertae sedis</taxon>
        <taxon>Mucoromycota</taxon>
        <taxon>Mucoromycotina</taxon>
        <taxon>Mucoromycetes</taxon>
        <taxon>Mucorales</taxon>
        <taxon>Mucorineae</taxon>
        <taxon>Mucoraceae</taxon>
        <taxon>Mucor</taxon>
    </lineage>
</organism>
<dbReference type="Pfam" id="PF04811">
    <property type="entry name" value="Sec23_trunk"/>
    <property type="match status" value="1"/>
</dbReference>
<dbReference type="InterPro" id="IPR012990">
    <property type="entry name" value="Beta-sandwich_Sec23_24"/>
</dbReference>
<dbReference type="Gene3D" id="3.40.20.10">
    <property type="entry name" value="Severin"/>
    <property type="match status" value="1"/>
</dbReference>
<feature type="compositionally biased region" description="Pro residues" evidence="4">
    <location>
        <begin position="14"/>
        <end position="24"/>
    </location>
</feature>
<dbReference type="Proteomes" id="UP000053815">
    <property type="component" value="Unassembled WGS sequence"/>
</dbReference>
<dbReference type="SUPFAM" id="SSF81811">
    <property type="entry name" value="Helical domain of Sec23/24"/>
    <property type="match status" value="1"/>
</dbReference>
<dbReference type="InterPro" id="IPR036180">
    <property type="entry name" value="Gelsolin-like_dom_sf"/>
</dbReference>
<dbReference type="PANTHER" id="PTHR13803:SF4">
    <property type="entry name" value="SECRETORY 24CD, ISOFORM C"/>
    <property type="match status" value="1"/>
</dbReference>
<dbReference type="InterPro" id="IPR029006">
    <property type="entry name" value="ADF-H/Gelsolin-like_dom_sf"/>
</dbReference>
<dbReference type="Gene3D" id="2.60.40.1670">
    <property type="entry name" value="beta-sandwich domain of Sec23/24"/>
    <property type="match status" value="1"/>
</dbReference>
<dbReference type="EMBL" id="DF836342">
    <property type="protein sequence ID" value="GAN04034.1"/>
    <property type="molecule type" value="Genomic_DNA"/>
</dbReference>
<evidence type="ECO:0000256" key="3">
    <source>
        <dbReference type="ARBA" id="ARBA00022927"/>
    </source>
</evidence>
<feature type="region of interest" description="Disordered" evidence="4">
    <location>
        <begin position="1"/>
        <end position="134"/>
    </location>
</feature>
<dbReference type="AlphaFoldDB" id="A0A0C9M9P3"/>
<dbReference type="STRING" id="91626.A0A0C9M9P3"/>
<evidence type="ECO:0000256" key="4">
    <source>
        <dbReference type="SAM" id="MobiDB-lite"/>
    </source>
</evidence>
<feature type="domain" description="Sec23/Sec24 beta-sandwich" evidence="9">
    <location>
        <begin position="649"/>
        <end position="732"/>
    </location>
</feature>
<sequence length="1028" mass="114764">MTTPNNPLGQRPPMFRPGIPPSPQQQPFRPVFHNRPPPHLAQQQGQTPTAAVRPPPVVNQQSAIRPGFSPYRPSAQPIAQSSPSFSPQQQPQQQVQPRPVYSSQQPPLAPPQSVSPAHANQVPTRSPLVANAAPLEAQMSTMQINSRPSGKTKRVYAQVPSIPLSNTQQQLPAPAPQQQQQQQQFSQPQNPLPQPMGQLPQQPMPQPQQQQRAVNTPLGLPPRSGAKPRIDPNQIPSPVQIQVKDMAKYETPDAYYGTCDLQEPLPLASTHFRSLDQGNCNPHFMRSTLQTVPATADLIRDTGLPFGLVLQPLAQLHPDDAALPVVPLAARCSRCKAYINPWCKFTQGGQKFVCNLCEYENTVAPEDVCPCDISGRRMDAEQRPEFMLGSIEYDAPEEYWQDVEPKPLHWLIAIDVSRRAMERPVLGTLVQTLKQMLASGFPPFIKIGIMTFDTSVHFWHLKGEQATMMVVSDVDDVFVPMSAQDMFVDPTESRAVIENLLEQLPALFHTEHNVMPHAVFASAVQAAVLALKSTGGKVSVFQSSLPSLGPGVLKDRDDPKIYGQEREKGLFQPQDTFYTQLGASCVQAGVALDLWLIPALSTPYMDVATIGVLSALTGGDTHYLPDFDAQLHSVQFMHDFKHAIYREQGYRAALRVRCSNGLSVEDHYGNFHMSNATDLELTNINADTAVGVALKHDGKLLENKPVYFQCALLYTTAQGQRRVRVHNLSLNVGATANPVFKLADLDTSLNFIIKRNITLTAKKSLTDLSYDMDQMAVKILTSYRKYCASGASAAQLILPESYKNLPLLFSSMKKSVIMRKGKLRVCCVPPDPNRLVDPTVNVDTRVYFFRKIKALSILGTIQFLYPKCVKLHTWFEGQGPLPLERLSYDRFDPSGIYWIQSHSALFVWIGANASPQLVEGMFGTSNRNEINPLMEQLPVIENSTVNNQLRQIYYASTNNIPYLPRLQVIRHGMDLEVELSKVLVEDETFNQMSYVDYLCMIHKHIQTELEREKQDTVISSASYWAHRY</sequence>
<evidence type="ECO:0000259" key="6">
    <source>
        <dbReference type="Pfam" id="PF04810"/>
    </source>
</evidence>
<feature type="domain" description="Sec23/Sec24 trunk" evidence="7">
    <location>
        <begin position="405"/>
        <end position="643"/>
    </location>
</feature>
<dbReference type="SUPFAM" id="SSF82754">
    <property type="entry name" value="C-terminal, gelsolin-like domain of Sec23/24"/>
    <property type="match status" value="1"/>
</dbReference>
<dbReference type="GO" id="GO:0006886">
    <property type="term" value="P:intracellular protein transport"/>
    <property type="evidence" value="ECO:0007669"/>
    <property type="project" value="InterPro"/>
</dbReference>
<evidence type="ECO:0000259" key="8">
    <source>
        <dbReference type="Pfam" id="PF04815"/>
    </source>
</evidence>
<dbReference type="InterPro" id="IPR050550">
    <property type="entry name" value="SEC23_SEC24_subfamily"/>
</dbReference>
<accession>A0A0C9M9P3</accession>
<dbReference type="InterPro" id="IPR006900">
    <property type="entry name" value="Sec23/24_helical_dom"/>
</dbReference>
<feature type="compositionally biased region" description="Low complexity" evidence="4">
    <location>
        <begin position="168"/>
        <end position="211"/>
    </location>
</feature>
<evidence type="ECO:0000256" key="2">
    <source>
        <dbReference type="ARBA" id="ARBA00022448"/>
    </source>
</evidence>
<dbReference type="Gene3D" id="3.40.50.410">
    <property type="entry name" value="von Willebrand factor, type A domain"/>
    <property type="match status" value="1"/>
</dbReference>
<dbReference type="InterPro" id="IPR036174">
    <property type="entry name" value="Znf_Sec23_Sec24_sf"/>
</dbReference>
<dbReference type="InterPro" id="IPR036175">
    <property type="entry name" value="Sec23/24_helical_dom_sf"/>
</dbReference>
<dbReference type="Gene3D" id="2.30.30.380">
    <property type="entry name" value="Zn-finger domain of Sec23/24"/>
    <property type="match status" value="1"/>
</dbReference>
<feature type="compositionally biased region" description="Low complexity" evidence="4">
    <location>
        <begin position="73"/>
        <end position="116"/>
    </location>
</feature>
<dbReference type="OrthoDB" id="49016at2759"/>
<evidence type="ECO:0000256" key="1">
    <source>
        <dbReference type="ARBA" id="ARBA00008334"/>
    </source>
</evidence>
<evidence type="ECO:0000313" key="11">
    <source>
        <dbReference type="Proteomes" id="UP000053815"/>
    </source>
</evidence>
<proteinExistence type="inferred from homology"/>
<dbReference type="Pfam" id="PF08033">
    <property type="entry name" value="Sec23_BS"/>
    <property type="match status" value="1"/>
</dbReference>
<dbReference type="InterPro" id="IPR036465">
    <property type="entry name" value="vWFA_dom_sf"/>
</dbReference>
<keyword evidence="3" id="KW-0653">Protein transport</keyword>